<name>A0AAD5HIF2_UMBRA</name>
<reference evidence="1" key="2">
    <citation type="journal article" date="2022" name="Proc. Natl. Acad. Sci. U.S.A.">
        <title>Diploid-dominant life cycles characterize the early evolution of Fungi.</title>
        <authorList>
            <person name="Amses K.R."/>
            <person name="Simmons D.R."/>
            <person name="Longcore J.E."/>
            <person name="Mondo S.J."/>
            <person name="Seto K."/>
            <person name="Jeronimo G.H."/>
            <person name="Bonds A.E."/>
            <person name="Quandt C.A."/>
            <person name="Davis W.J."/>
            <person name="Chang Y."/>
            <person name="Federici B.A."/>
            <person name="Kuo A."/>
            <person name="LaButti K."/>
            <person name="Pangilinan J."/>
            <person name="Andreopoulos W."/>
            <person name="Tritt A."/>
            <person name="Riley R."/>
            <person name="Hundley H."/>
            <person name="Johnson J."/>
            <person name="Lipzen A."/>
            <person name="Barry K."/>
            <person name="Lang B.F."/>
            <person name="Cuomo C.A."/>
            <person name="Buchler N.E."/>
            <person name="Grigoriev I.V."/>
            <person name="Spatafora J.W."/>
            <person name="Stajich J.E."/>
            <person name="James T.Y."/>
        </authorList>
    </citation>
    <scope>NUCLEOTIDE SEQUENCE</scope>
    <source>
        <strain evidence="1">AG</strain>
    </source>
</reference>
<protein>
    <submittedName>
        <fullName evidence="1">Uncharacterized protein</fullName>
    </submittedName>
</protein>
<reference evidence="1" key="1">
    <citation type="submission" date="2021-06" db="EMBL/GenBank/DDBJ databases">
        <authorList>
            <consortium name="DOE Joint Genome Institute"/>
            <person name="Mondo S.J."/>
            <person name="Amses K.R."/>
            <person name="Simmons D.R."/>
            <person name="Longcore J.E."/>
            <person name="Seto K."/>
            <person name="Alves G.H."/>
            <person name="Bonds A.E."/>
            <person name="Quandt C.A."/>
            <person name="Davis W.J."/>
            <person name="Chang Y."/>
            <person name="Letcher P.M."/>
            <person name="Powell M.J."/>
            <person name="Kuo A."/>
            <person name="Labutti K."/>
            <person name="Pangilinan J."/>
            <person name="Andreopoulos W."/>
            <person name="Tritt A."/>
            <person name="Riley R."/>
            <person name="Hundley H."/>
            <person name="Johnson J."/>
            <person name="Lipzen A."/>
            <person name="Barry K."/>
            <person name="Berbee M.L."/>
            <person name="Buchler N.E."/>
            <person name="Grigoriev I.V."/>
            <person name="Spatafora J.W."/>
            <person name="Stajich J.E."/>
            <person name="James T.Y."/>
        </authorList>
    </citation>
    <scope>NUCLEOTIDE SEQUENCE</scope>
    <source>
        <strain evidence="1">AG</strain>
    </source>
</reference>
<proteinExistence type="predicted"/>
<keyword evidence="2" id="KW-1185">Reference proteome</keyword>
<evidence type="ECO:0000313" key="1">
    <source>
        <dbReference type="EMBL" id="KAI8584009.1"/>
    </source>
</evidence>
<dbReference type="EMBL" id="MU620894">
    <property type="protein sequence ID" value="KAI8584009.1"/>
    <property type="molecule type" value="Genomic_DNA"/>
</dbReference>
<dbReference type="GeneID" id="75911003"/>
<gene>
    <name evidence="1" type="ORF">K450DRAFT_221070</name>
</gene>
<dbReference type="Proteomes" id="UP001206595">
    <property type="component" value="Unassembled WGS sequence"/>
</dbReference>
<comment type="caution">
    <text evidence="1">The sequence shown here is derived from an EMBL/GenBank/DDBJ whole genome shotgun (WGS) entry which is preliminary data.</text>
</comment>
<dbReference type="RefSeq" id="XP_051449013.1">
    <property type="nucleotide sequence ID" value="XM_051585655.1"/>
</dbReference>
<dbReference type="AlphaFoldDB" id="A0AAD5HIF2"/>
<organism evidence="1 2">
    <name type="scientific">Umbelopsis ramanniana AG</name>
    <dbReference type="NCBI Taxonomy" id="1314678"/>
    <lineage>
        <taxon>Eukaryota</taxon>
        <taxon>Fungi</taxon>
        <taxon>Fungi incertae sedis</taxon>
        <taxon>Mucoromycota</taxon>
        <taxon>Mucoromycotina</taxon>
        <taxon>Umbelopsidomycetes</taxon>
        <taxon>Umbelopsidales</taxon>
        <taxon>Umbelopsidaceae</taxon>
        <taxon>Umbelopsis</taxon>
    </lineage>
</organism>
<accession>A0AAD5HIF2</accession>
<evidence type="ECO:0000313" key="2">
    <source>
        <dbReference type="Proteomes" id="UP001206595"/>
    </source>
</evidence>
<sequence>MFNELTIPNSKHHCPDAEAVVECTQSEEEEWAGNTPEVVAGSNLVEVVVGNIGFEPGRIGEGEGMSSLCFPWCEIGSGLNVERRNAGGPGLAETKFQILAVTVFSYSIFSVCQEPSNCGYSIQLAGLCGTCLKADHALQSISFHYGLVG</sequence>